<gene>
    <name evidence="10" type="primary">TIMELESS</name>
    <name evidence="10" type="ORF">O9K51_09082</name>
</gene>
<sequence length="1217" mass="138623">MSRWSPLGPAWPVARRALSLPRISQLPTETWNGILIAVIGPHAARFTRVEAQTRLDASTSALGGVSADDDGQYQLGDDALEVLRDIKRWIRFYDEKTNRMDVARCIFDANLVEGDLLPILAQWPENAMDNRFKARIALSCFEVMVPLTWPMDRDKERMTVNHHRHLPVLELAQVQYKRAIINFDGARILHTAVRAALPSMAISAGDRTPRDQGIIKLVLFFLRNMAMIAPPPNVKYDGDETQISRSATIDAFSYQDIFIFILTLASNMGDEFRTEDTTVMETIYHLVKRVDQRKLFMNEQQLNKAKAGELSAMMNKESAMLKSYNRKGPTRHNRFGTMVWVQRDDGKMSSLSGQDALADATTRNQKMDSNKTFKPPRRARKENKDERDLGLPPKLNARANDQLRGFVEEFLDSGFNPLFQHVRKTIDREAPHVMQYHRRQFFYLVAWFLEAERVRRASKKGAGRSEGDVSSFNLVAGVLNQEMFITLNRALHESYDFKDWQELTAVMRCFTQILLTVQEMSACGNEDDEEIAENVLSRLFYEESTHDAIANIIRGYKDQGFDYLDAATELVHNYLRILEAYSKQNVDMQVRSRKRTRRKKRDAQGTEGDDNAEQNDDSADDEQNAERTSKERKFDFHRFASRFTPQGVVDTFATFTKYYRDLSEAQLKRAHRYFYRLAFKQEMSVMLFRVDIVHLLYNMVKGPEALDKSSSSFKDWEELVKQILRKCFKKIEERPELVVEMLFSKLQGTAFFLEYGYERQTAASKAKARPATELEFRHTEERDRQVAIVVGAMLDRNENDHIDWVKRVLADAESERRSWVAADQALPSIEDPFEEEAAGDKEPKKPPIISESCVSDFVSCADWIAVRPDDQARRTAMFKNSYLRLLMTVCGFQRLGPVSEETVESMWVVPEDVAADHLKDSLHFINQAEFSPPTFEAGVLAEHQLRRKTVPRKKAAFDDDDEDADDAALDDEFLFPAGGPTEHRAIDAPKKAKKTGTRRRRRRDSAEAPDEAELDERARRRREKELEKARRIKSALYVREGDDEFDSDEDEEFFARERAIAERAKKAAESATGFTGGDLAAATVSSRKKRKSEALLAVSDDDDDEDEDADDDLGFARRALSSQETVESDTDDTPVDVSEEGEGRKRRRLSEDGDGGREDGDVDMERAFKTTGDATGGPDTGADADADADGDGDDAPVVVTRRPRVRGGFVVDSDDDE</sequence>
<dbReference type="InterPro" id="IPR044998">
    <property type="entry name" value="Timeless"/>
</dbReference>
<evidence type="ECO:0000256" key="1">
    <source>
        <dbReference type="ARBA" id="ARBA00004123"/>
    </source>
</evidence>
<feature type="compositionally biased region" description="Low complexity" evidence="8">
    <location>
        <begin position="1195"/>
        <end position="1211"/>
    </location>
</feature>
<evidence type="ECO:0000256" key="4">
    <source>
        <dbReference type="ARBA" id="ARBA00022880"/>
    </source>
</evidence>
<feature type="compositionally biased region" description="Basic residues" evidence="8">
    <location>
        <begin position="991"/>
        <end position="1003"/>
    </location>
</feature>
<keyword evidence="4" id="KW-0236">DNA replication inhibitor</keyword>
<dbReference type="GO" id="GO:0000076">
    <property type="term" value="P:DNA replication checkpoint signaling"/>
    <property type="evidence" value="ECO:0007669"/>
    <property type="project" value="TreeGrafter"/>
</dbReference>
<feature type="region of interest" description="Disordered" evidence="8">
    <location>
        <begin position="1062"/>
        <end position="1217"/>
    </location>
</feature>
<dbReference type="GO" id="GO:0031298">
    <property type="term" value="C:replication fork protection complex"/>
    <property type="evidence" value="ECO:0007669"/>
    <property type="project" value="TreeGrafter"/>
</dbReference>
<dbReference type="GO" id="GO:0043111">
    <property type="term" value="P:replication fork arrest"/>
    <property type="evidence" value="ECO:0007669"/>
    <property type="project" value="TreeGrafter"/>
</dbReference>
<dbReference type="PANTHER" id="PTHR22940">
    <property type="entry name" value="TIMEOUT/TIMELESS-2"/>
    <property type="match status" value="1"/>
</dbReference>
<evidence type="ECO:0000256" key="6">
    <source>
        <dbReference type="ARBA" id="ARBA00023254"/>
    </source>
</evidence>
<dbReference type="GO" id="GO:0003677">
    <property type="term" value="F:DNA binding"/>
    <property type="evidence" value="ECO:0007669"/>
    <property type="project" value="TreeGrafter"/>
</dbReference>
<evidence type="ECO:0000256" key="5">
    <source>
        <dbReference type="ARBA" id="ARBA00023242"/>
    </source>
</evidence>
<feature type="compositionally biased region" description="Acidic residues" evidence="8">
    <location>
        <begin position="607"/>
        <end position="623"/>
    </location>
</feature>
<keyword evidence="7" id="KW-0131">Cell cycle</keyword>
<comment type="caution">
    <text evidence="10">The sequence shown here is derived from an EMBL/GenBank/DDBJ whole genome shotgun (WGS) entry which is preliminary data.</text>
</comment>
<feature type="compositionally biased region" description="Acidic residues" evidence="8">
    <location>
        <begin position="1126"/>
        <end position="1140"/>
    </location>
</feature>
<reference evidence="10" key="1">
    <citation type="submission" date="2023-01" db="EMBL/GenBank/DDBJ databases">
        <title>The growth and conidiation of Purpureocillium lavendulum are regulated by nitrogen source and histone H3K14 acetylation.</title>
        <authorList>
            <person name="Tang P."/>
            <person name="Han J."/>
            <person name="Zhang C."/>
            <person name="Tang P."/>
            <person name="Qi F."/>
            <person name="Zhang K."/>
            <person name="Liang L."/>
        </authorList>
    </citation>
    <scope>NUCLEOTIDE SEQUENCE</scope>
    <source>
        <strain evidence="10">YMF1.00683</strain>
    </source>
</reference>
<protein>
    <recommendedName>
        <fullName evidence="3">Topoisomerase 1-associated factor 1</fullName>
    </recommendedName>
</protein>
<evidence type="ECO:0000256" key="8">
    <source>
        <dbReference type="SAM" id="MobiDB-lite"/>
    </source>
</evidence>
<evidence type="ECO:0000313" key="11">
    <source>
        <dbReference type="Proteomes" id="UP001163105"/>
    </source>
</evidence>
<comment type="subcellular location">
    <subcellularLocation>
        <location evidence="1">Nucleus</location>
    </subcellularLocation>
</comment>
<feature type="compositionally biased region" description="Basic residues" evidence="8">
    <location>
        <begin position="591"/>
        <end position="601"/>
    </location>
</feature>
<dbReference type="GO" id="GO:0051321">
    <property type="term" value="P:meiotic cell cycle"/>
    <property type="evidence" value="ECO:0007669"/>
    <property type="project" value="UniProtKB-KW"/>
</dbReference>
<evidence type="ECO:0000256" key="7">
    <source>
        <dbReference type="ARBA" id="ARBA00023306"/>
    </source>
</evidence>
<name>A0AB34FGF0_9HYPO</name>
<comment type="similarity">
    <text evidence="2">Belongs to the timeless family.</text>
</comment>
<proteinExistence type="inferred from homology"/>
<feature type="compositionally biased region" description="Acidic residues" evidence="8">
    <location>
        <begin position="1099"/>
        <end position="1113"/>
    </location>
</feature>
<feature type="domain" description="Timeless N-terminal" evidence="9">
    <location>
        <begin position="72"/>
        <end position="341"/>
    </location>
</feature>
<feature type="compositionally biased region" description="Acidic residues" evidence="8">
    <location>
        <begin position="1182"/>
        <end position="1194"/>
    </location>
</feature>
<keyword evidence="11" id="KW-1185">Reference proteome</keyword>
<feature type="compositionally biased region" description="Basic and acidic residues" evidence="8">
    <location>
        <begin position="981"/>
        <end position="990"/>
    </location>
</feature>
<evidence type="ECO:0000313" key="10">
    <source>
        <dbReference type="EMBL" id="KAJ6438489.1"/>
    </source>
</evidence>
<organism evidence="10 11">
    <name type="scientific">Purpureocillium lavendulum</name>
    <dbReference type="NCBI Taxonomy" id="1247861"/>
    <lineage>
        <taxon>Eukaryota</taxon>
        <taxon>Fungi</taxon>
        <taxon>Dikarya</taxon>
        <taxon>Ascomycota</taxon>
        <taxon>Pezizomycotina</taxon>
        <taxon>Sordariomycetes</taxon>
        <taxon>Hypocreomycetidae</taxon>
        <taxon>Hypocreales</taxon>
        <taxon>Ophiocordycipitaceae</taxon>
        <taxon>Purpureocillium</taxon>
    </lineage>
</organism>
<dbReference type="Pfam" id="PF04821">
    <property type="entry name" value="TIMELESS"/>
    <property type="match status" value="1"/>
</dbReference>
<dbReference type="InterPro" id="IPR006906">
    <property type="entry name" value="Timeless_N"/>
</dbReference>
<feature type="region of interest" description="Disordered" evidence="8">
    <location>
        <begin position="347"/>
        <end position="396"/>
    </location>
</feature>
<evidence type="ECO:0000256" key="2">
    <source>
        <dbReference type="ARBA" id="ARBA00008174"/>
    </source>
</evidence>
<dbReference type="AlphaFoldDB" id="A0AB34FGF0"/>
<dbReference type="Proteomes" id="UP001163105">
    <property type="component" value="Unassembled WGS sequence"/>
</dbReference>
<evidence type="ECO:0000259" key="9">
    <source>
        <dbReference type="Pfam" id="PF04821"/>
    </source>
</evidence>
<dbReference type="PANTHER" id="PTHR22940:SF4">
    <property type="entry name" value="PROTEIN TIMELESS HOMOLOG"/>
    <property type="match status" value="1"/>
</dbReference>
<keyword evidence="5" id="KW-0539">Nucleus</keyword>
<evidence type="ECO:0000256" key="3">
    <source>
        <dbReference type="ARBA" id="ARBA00021529"/>
    </source>
</evidence>
<dbReference type="GO" id="GO:0006281">
    <property type="term" value="P:DNA repair"/>
    <property type="evidence" value="ECO:0007669"/>
    <property type="project" value="TreeGrafter"/>
</dbReference>
<keyword evidence="6" id="KW-0469">Meiosis</keyword>
<feature type="region of interest" description="Disordered" evidence="8">
    <location>
        <begin position="972"/>
        <end position="1025"/>
    </location>
</feature>
<dbReference type="EMBL" id="JAQHRD010000008">
    <property type="protein sequence ID" value="KAJ6438489.1"/>
    <property type="molecule type" value="Genomic_DNA"/>
</dbReference>
<feature type="compositionally biased region" description="Basic and acidic residues" evidence="8">
    <location>
        <begin position="1015"/>
        <end position="1025"/>
    </location>
</feature>
<feature type="compositionally biased region" description="Basic and acidic residues" evidence="8">
    <location>
        <begin position="1149"/>
        <end position="1168"/>
    </location>
</feature>
<accession>A0AB34FGF0</accession>
<feature type="region of interest" description="Disordered" evidence="8">
    <location>
        <begin position="589"/>
        <end position="629"/>
    </location>
</feature>